<dbReference type="InterPro" id="IPR013320">
    <property type="entry name" value="ConA-like_dom_sf"/>
</dbReference>
<dbReference type="SUPFAM" id="SSF49899">
    <property type="entry name" value="Concanavalin A-like lectins/glucanases"/>
    <property type="match status" value="1"/>
</dbReference>
<evidence type="ECO:0000259" key="5">
    <source>
        <dbReference type="PROSITE" id="PS50089"/>
    </source>
</evidence>
<evidence type="ECO:0000313" key="8">
    <source>
        <dbReference type="EMBL" id="KAK1336206.1"/>
    </source>
</evidence>
<name>A0AA40HRP3_CNENI</name>
<dbReference type="EMBL" id="JAULJE010000013">
    <property type="protein sequence ID" value="KAK1336206.1"/>
    <property type="molecule type" value="Genomic_DNA"/>
</dbReference>
<gene>
    <name evidence="8" type="ORF">QTO34_004010</name>
</gene>
<dbReference type="Gene3D" id="3.30.160.60">
    <property type="entry name" value="Classic Zinc Finger"/>
    <property type="match status" value="1"/>
</dbReference>
<keyword evidence="9" id="KW-1185">Reference proteome</keyword>
<dbReference type="InterPro" id="IPR050143">
    <property type="entry name" value="TRIM/RBCC"/>
</dbReference>
<dbReference type="PROSITE" id="PS50089">
    <property type="entry name" value="ZF_RING_2"/>
    <property type="match status" value="1"/>
</dbReference>
<keyword evidence="3" id="KW-0862">Zinc</keyword>
<dbReference type="InterPro" id="IPR043136">
    <property type="entry name" value="B30.2/SPRY_sf"/>
</dbReference>
<reference evidence="8" key="1">
    <citation type="submission" date="2023-06" db="EMBL/GenBank/DDBJ databases">
        <title>Reference genome for the Northern bat (Eptesicus nilssonii), a most northern bat species.</title>
        <authorList>
            <person name="Laine V.N."/>
            <person name="Pulliainen A.T."/>
            <person name="Lilley T.M."/>
        </authorList>
    </citation>
    <scope>NUCLEOTIDE SEQUENCE</scope>
    <source>
        <strain evidence="8">BLF_Eptnil</strain>
        <tissue evidence="8">Kidney</tissue>
    </source>
</reference>
<dbReference type="AlphaFoldDB" id="A0AA40HRP3"/>
<evidence type="ECO:0000256" key="3">
    <source>
        <dbReference type="ARBA" id="ARBA00022833"/>
    </source>
</evidence>
<dbReference type="PROSITE" id="PS50119">
    <property type="entry name" value="ZF_BBOX"/>
    <property type="match status" value="1"/>
</dbReference>
<dbReference type="PROSITE" id="PS00518">
    <property type="entry name" value="ZF_RING_1"/>
    <property type="match status" value="1"/>
</dbReference>
<comment type="caution">
    <text evidence="8">The sequence shown here is derived from an EMBL/GenBank/DDBJ whole genome shotgun (WGS) entry which is preliminary data.</text>
</comment>
<evidence type="ECO:0000259" key="6">
    <source>
        <dbReference type="PROSITE" id="PS50119"/>
    </source>
</evidence>
<dbReference type="PRINTS" id="PR01407">
    <property type="entry name" value="BUTYPHLNCDUF"/>
</dbReference>
<dbReference type="InterPro" id="IPR001870">
    <property type="entry name" value="B30.2/SPRY"/>
</dbReference>
<dbReference type="PANTHER" id="PTHR24103">
    <property type="entry name" value="E3 UBIQUITIN-PROTEIN LIGASE TRIM"/>
    <property type="match status" value="1"/>
</dbReference>
<organism evidence="8 9">
    <name type="scientific">Cnephaeus nilssonii</name>
    <name type="common">Northern bat</name>
    <name type="synonym">Eptesicus nilssonii</name>
    <dbReference type="NCBI Taxonomy" id="3371016"/>
    <lineage>
        <taxon>Eukaryota</taxon>
        <taxon>Metazoa</taxon>
        <taxon>Chordata</taxon>
        <taxon>Craniata</taxon>
        <taxon>Vertebrata</taxon>
        <taxon>Euteleostomi</taxon>
        <taxon>Mammalia</taxon>
        <taxon>Eutheria</taxon>
        <taxon>Laurasiatheria</taxon>
        <taxon>Chiroptera</taxon>
        <taxon>Yangochiroptera</taxon>
        <taxon>Vespertilionidae</taxon>
        <taxon>Cnephaeus</taxon>
    </lineage>
</organism>
<dbReference type="Proteomes" id="UP001177744">
    <property type="component" value="Unassembled WGS sequence"/>
</dbReference>
<dbReference type="GO" id="GO:0008270">
    <property type="term" value="F:zinc ion binding"/>
    <property type="evidence" value="ECO:0007669"/>
    <property type="project" value="UniProtKB-KW"/>
</dbReference>
<dbReference type="Gene3D" id="3.30.40.10">
    <property type="entry name" value="Zinc/RING finger domain, C3HC4 (zinc finger)"/>
    <property type="match status" value="1"/>
</dbReference>
<dbReference type="SUPFAM" id="SSF57850">
    <property type="entry name" value="RING/U-box"/>
    <property type="match status" value="1"/>
</dbReference>
<dbReference type="Pfam" id="PF00643">
    <property type="entry name" value="zf-B_box"/>
    <property type="match status" value="1"/>
</dbReference>
<dbReference type="Pfam" id="PF15227">
    <property type="entry name" value="zf-C3HC4_4"/>
    <property type="match status" value="1"/>
</dbReference>
<dbReference type="InterPro" id="IPR017907">
    <property type="entry name" value="Znf_RING_CS"/>
</dbReference>
<keyword evidence="1" id="KW-0479">Metal-binding</keyword>
<feature type="domain" description="B30.2/SPRY" evidence="7">
    <location>
        <begin position="268"/>
        <end position="459"/>
    </location>
</feature>
<dbReference type="Gene3D" id="2.60.120.920">
    <property type="match status" value="1"/>
</dbReference>
<sequence>MDSDIMEKLQKQLTCAICMNYFIDPVTMGCGHSFCCSCLYVSGEKRESPTCPVCRKPSEQKIFKTNITLQNLVSIARKASLQQFLSSEDNRCELHQETKQIFCEDDRSLLCLHCSSSQEHKAHRHCSLEEAAEEHRKKLSNQMTSLWEKIQEIQKAFSKNCRIPVYWMAYLYKRQDETRAFYETLQMVLREEDTQNLETLIEEGSTFSEQLKKCQAEVIEKRISLGAMYDELKNMCLKPDEEMLKELGDKLRRSEQVHLHMPQLLQPELTAHPITGLMDRLNRFRVEVSFNGEITHGNITLFDDVRSLKFMPDSPHVPLDSGASNCFPAWGAQVFNSGKHYWEVDVPTSWDWAVGVCKDSWMKNDTLTECKDTFLLIHVKDDNQTTLWTTAPMARQYIQKPLGRVGVFLDVDNGSVSFVDVVRCSLIKHSFISCFPFERCIGDPGNNNFRPFSSLDTRG</sequence>
<evidence type="ECO:0000256" key="1">
    <source>
        <dbReference type="ARBA" id="ARBA00022723"/>
    </source>
</evidence>
<proteinExistence type="predicted"/>
<dbReference type="SMART" id="SM00336">
    <property type="entry name" value="BBOX"/>
    <property type="match status" value="1"/>
</dbReference>
<dbReference type="InterPro" id="IPR003877">
    <property type="entry name" value="SPRY_dom"/>
</dbReference>
<protein>
    <submittedName>
        <fullName evidence="8">Uncharacterized protein</fullName>
    </submittedName>
</protein>
<dbReference type="InterPro" id="IPR003879">
    <property type="entry name" value="Butyrophylin_SPRY"/>
</dbReference>
<accession>A0AA40HRP3</accession>
<dbReference type="SMART" id="SM00184">
    <property type="entry name" value="RING"/>
    <property type="match status" value="1"/>
</dbReference>
<evidence type="ECO:0000256" key="2">
    <source>
        <dbReference type="ARBA" id="ARBA00022771"/>
    </source>
</evidence>
<evidence type="ECO:0000313" key="9">
    <source>
        <dbReference type="Proteomes" id="UP001177744"/>
    </source>
</evidence>
<dbReference type="InterPro" id="IPR000315">
    <property type="entry name" value="Znf_B-box"/>
</dbReference>
<dbReference type="Pfam" id="PF00622">
    <property type="entry name" value="SPRY"/>
    <property type="match status" value="1"/>
</dbReference>
<dbReference type="CDD" id="cd19783">
    <property type="entry name" value="Bbox2_TRIM43-like"/>
    <property type="match status" value="1"/>
</dbReference>
<evidence type="ECO:0000256" key="4">
    <source>
        <dbReference type="PROSITE-ProRule" id="PRU00024"/>
    </source>
</evidence>
<dbReference type="PROSITE" id="PS50188">
    <property type="entry name" value="B302_SPRY"/>
    <property type="match status" value="1"/>
</dbReference>
<feature type="domain" description="RING-type" evidence="5">
    <location>
        <begin position="15"/>
        <end position="55"/>
    </location>
</feature>
<feature type="domain" description="B box-type" evidence="6">
    <location>
        <begin position="87"/>
        <end position="128"/>
    </location>
</feature>
<dbReference type="SUPFAM" id="SSF57845">
    <property type="entry name" value="B-box zinc-binding domain"/>
    <property type="match status" value="1"/>
</dbReference>
<dbReference type="InterPro" id="IPR013083">
    <property type="entry name" value="Znf_RING/FYVE/PHD"/>
</dbReference>
<keyword evidence="2 4" id="KW-0863">Zinc-finger</keyword>
<dbReference type="InterPro" id="IPR001841">
    <property type="entry name" value="Znf_RING"/>
</dbReference>
<evidence type="ECO:0000259" key="7">
    <source>
        <dbReference type="PROSITE" id="PS50188"/>
    </source>
</evidence>